<organism evidence="1 2">
    <name type="scientific">Smallanthus sonchifolius</name>
    <dbReference type="NCBI Taxonomy" id="185202"/>
    <lineage>
        <taxon>Eukaryota</taxon>
        <taxon>Viridiplantae</taxon>
        <taxon>Streptophyta</taxon>
        <taxon>Embryophyta</taxon>
        <taxon>Tracheophyta</taxon>
        <taxon>Spermatophyta</taxon>
        <taxon>Magnoliopsida</taxon>
        <taxon>eudicotyledons</taxon>
        <taxon>Gunneridae</taxon>
        <taxon>Pentapetalae</taxon>
        <taxon>asterids</taxon>
        <taxon>campanulids</taxon>
        <taxon>Asterales</taxon>
        <taxon>Asteraceae</taxon>
        <taxon>Asteroideae</taxon>
        <taxon>Heliantheae alliance</taxon>
        <taxon>Millerieae</taxon>
        <taxon>Smallanthus</taxon>
    </lineage>
</organism>
<keyword evidence="2" id="KW-1185">Reference proteome</keyword>
<dbReference type="EMBL" id="CM042026">
    <property type="protein sequence ID" value="KAI3804730.1"/>
    <property type="molecule type" value="Genomic_DNA"/>
</dbReference>
<gene>
    <name evidence="1" type="ORF">L1987_26494</name>
</gene>
<protein>
    <submittedName>
        <fullName evidence="1">Uncharacterized protein</fullName>
    </submittedName>
</protein>
<name>A0ACB9IB46_9ASTR</name>
<reference evidence="2" key="1">
    <citation type="journal article" date="2022" name="Mol. Ecol. Resour.">
        <title>The genomes of chicory, endive, great burdock and yacon provide insights into Asteraceae palaeo-polyploidization history and plant inulin production.</title>
        <authorList>
            <person name="Fan W."/>
            <person name="Wang S."/>
            <person name="Wang H."/>
            <person name="Wang A."/>
            <person name="Jiang F."/>
            <person name="Liu H."/>
            <person name="Zhao H."/>
            <person name="Xu D."/>
            <person name="Zhang Y."/>
        </authorList>
    </citation>
    <scope>NUCLEOTIDE SEQUENCE [LARGE SCALE GENOMIC DNA]</scope>
    <source>
        <strain evidence="2">cv. Yunnan</strain>
    </source>
</reference>
<evidence type="ECO:0000313" key="2">
    <source>
        <dbReference type="Proteomes" id="UP001056120"/>
    </source>
</evidence>
<sequence>MHLELVDSVFTLASDTDGAAEVRALLFKYPIPSCSQNVLLMMIALERHWMVRIWRVDLVSSIIVALTVPVAYERYEAHVDSIIDFFRCNQLRDSNKVFDEETIMVKDCSPVADQDSCQLHNAASYMDLAYVYEQVIVHDALRIQSESREPTSPKHLLDKVKDYIITYSVTRHVLQETTVATVIPNDTKIALVLHYCFGLFFYEDGDVKRFYCNAKTLELGSLSGDIS</sequence>
<evidence type="ECO:0000313" key="1">
    <source>
        <dbReference type="EMBL" id="KAI3804730.1"/>
    </source>
</evidence>
<reference evidence="1 2" key="2">
    <citation type="journal article" date="2022" name="Mol. Ecol. Resour.">
        <title>The genomes of chicory, endive, great burdock and yacon provide insights into Asteraceae paleo-polyploidization history and plant inulin production.</title>
        <authorList>
            <person name="Fan W."/>
            <person name="Wang S."/>
            <person name="Wang H."/>
            <person name="Wang A."/>
            <person name="Jiang F."/>
            <person name="Liu H."/>
            <person name="Zhao H."/>
            <person name="Xu D."/>
            <person name="Zhang Y."/>
        </authorList>
    </citation>
    <scope>NUCLEOTIDE SEQUENCE [LARGE SCALE GENOMIC DNA]</scope>
    <source>
        <strain evidence="2">cv. Yunnan</strain>
        <tissue evidence="1">Leaves</tissue>
    </source>
</reference>
<proteinExistence type="predicted"/>
<dbReference type="Proteomes" id="UP001056120">
    <property type="component" value="Linkage Group LG09"/>
</dbReference>
<comment type="caution">
    <text evidence="1">The sequence shown here is derived from an EMBL/GenBank/DDBJ whole genome shotgun (WGS) entry which is preliminary data.</text>
</comment>
<accession>A0ACB9IB46</accession>